<dbReference type="RefSeq" id="WP_058795359.1">
    <property type="nucleotide sequence ID" value="NZ_CP013611.1"/>
</dbReference>
<organism evidence="2 3">
    <name type="scientific">Pseudoalteromonas rubra</name>
    <dbReference type="NCBI Taxonomy" id="43658"/>
    <lineage>
        <taxon>Bacteria</taxon>
        <taxon>Pseudomonadati</taxon>
        <taxon>Pseudomonadota</taxon>
        <taxon>Gammaproteobacteria</taxon>
        <taxon>Alteromonadales</taxon>
        <taxon>Pseudoalteromonadaceae</taxon>
        <taxon>Pseudoalteromonas</taxon>
    </lineage>
</organism>
<protein>
    <recommendedName>
        <fullName evidence="4">DUF1640 domain-containing protein</fullName>
    </recommendedName>
</protein>
<dbReference type="KEGG" id="prr:AT705_02590"/>
<evidence type="ECO:0000256" key="1">
    <source>
        <dbReference type="SAM" id="Coils"/>
    </source>
</evidence>
<evidence type="ECO:0000313" key="2">
    <source>
        <dbReference type="EMBL" id="ALU41911.1"/>
    </source>
</evidence>
<accession>A0A0U3I4F2</accession>
<dbReference type="EMBL" id="CP013611">
    <property type="protein sequence ID" value="ALU41911.1"/>
    <property type="molecule type" value="Genomic_DNA"/>
</dbReference>
<name>A0A0U3I4F2_9GAMM</name>
<reference evidence="2 3" key="1">
    <citation type="submission" date="2015-12" db="EMBL/GenBank/DDBJ databases">
        <title>Complete genome sequence of Pseudoalteromonas rubra SCSIO 6842, harboring a conjugative plasmid.</title>
        <authorList>
            <person name="Li B."/>
            <person name="Wang X."/>
        </authorList>
    </citation>
    <scope>NUCLEOTIDE SEQUENCE [LARGE SCALE GENOMIC DNA]</scope>
    <source>
        <strain evidence="2 3">SCSIO 6842</strain>
    </source>
</reference>
<evidence type="ECO:0008006" key="4">
    <source>
        <dbReference type="Google" id="ProtNLM"/>
    </source>
</evidence>
<proteinExistence type="predicted"/>
<dbReference type="AlphaFoldDB" id="A0A0U3I4F2"/>
<gene>
    <name evidence="2" type="ORF">AT705_02590</name>
</gene>
<sequence>MTPEQEHQLFRSIGEIQGTQTAILQQLTDIKADLNKRVDSIEKRLTTVEDNVTNTRVKVAKTSGLTALAVAIAVELVKLKAGG</sequence>
<feature type="coiled-coil region" evidence="1">
    <location>
        <begin position="24"/>
        <end position="51"/>
    </location>
</feature>
<evidence type="ECO:0000313" key="3">
    <source>
        <dbReference type="Proteomes" id="UP000069015"/>
    </source>
</evidence>
<dbReference type="Proteomes" id="UP000069015">
    <property type="component" value="Chromosome 1"/>
</dbReference>
<keyword evidence="1" id="KW-0175">Coiled coil</keyword>